<evidence type="ECO:0000313" key="3">
    <source>
        <dbReference type="WBParaSite" id="GPUH_0001166601-mRNA-1"/>
    </source>
</evidence>
<dbReference type="AlphaFoldDB" id="A0A183DSG1"/>
<reference evidence="1 2" key="2">
    <citation type="submission" date="2018-11" db="EMBL/GenBank/DDBJ databases">
        <authorList>
            <consortium name="Pathogen Informatics"/>
        </authorList>
    </citation>
    <scope>NUCLEOTIDE SEQUENCE [LARGE SCALE GENOMIC DNA]</scope>
</reference>
<organism evidence="3">
    <name type="scientific">Gongylonema pulchrum</name>
    <dbReference type="NCBI Taxonomy" id="637853"/>
    <lineage>
        <taxon>Eukaryota</taxon>
        <taxon>Metazoa</taxon>
        <taxon>Ecdysozoa</taxon>
        <taxon>Nematoda</taxon>
        <taxon>Chromadorea</taxon>
        <taxon>Rhabditida</taxon>
        <taxon>Spirurina</taxon>
        <taxon>Spiruromorpha</taxon>
        <taxon>Spiruroidea</taxon>
        <taxon>Gongylonematidae</taxon>
        <taxon>Gongylonema</taxon>
    </lineage>
</organism>
<proteinExistence type="predicted"/>
<sequence length="136" mass="14990">MLLLGSLRELAESHKSEVELKPRITALLNRLGFIPDDTELLAGLPEDWSLSSVLSFAEGALLSTANRTRCQLFRRAVASRALRILSDAARSPAHSRVQIDEQTNCAGCGAPIGSEDVACYVRLEEQLFHRRCLLKS</sequence>
<dbReference type="EMBL" id="UYRT01078702">
    <property type="protein sequence ID" value="VDN19065.1"/>
    <property type="molecule type" value="Genomic_DNA"/>
</dbReference>
<keyword evidence="2" id="KW-1185">Reference proteome</keyword>
<reference evidence="3" key="1">
    <citation type="submission" date="2016-06" db="UniProtKB">
        <authorList>
            <consortium name="WormBaseParasite"/>
        </authorList>
    </citation>
    <scope>IDENTIFICATION</scope>
</reference>
<protein>
    <submittedName>
        <fullName evidence="3">Vps39_2 domain-containing protein</fullName>
    </submittedName>
</protein>
<dbReference type="WBParaSite" id="GPUH_0001166601-mRNA-1">
    <property type="protein sequence ID" value="GPUH_0001166601-mRNA-1"/>
    <property type="gene ID" value="GPUH_0001166601"/>
</dbReference>
<gene>
    <name evidence="1" type="ORF">GPUH_LOCUS11654</name>
</gene>
<accession>A0A183DSG1</accession>
<evidence type="ECO:0000313" key="2">
    <source>
        <dbReference type="Proteomes" id="UP000271098"/>
    </source>
</evidence>
<evidence type="ECO:0000313" key="1">
    <source>
        <dbReference type="EMBL" id="VDN19065.1"/>
    </source>
</evidence>
<dbReference type="Proteomes" id="UP000271098">
    <property type="component" value="Unassembled WGS sequence"/>
</dbReference>
<name>A0A183DSG1_9BILA</name>